<feature type="non-terminal residue" evidence="1">
    <location>
        <position position="1"/>
    </location>
</feature>
<evidence type="ECO:0000313" key="2">
    <source>
        <dbReference type="Proteomes" id="UP000054477"/>
    </source>
</evidence>
<dbReference type="EMBL" id="KN838549">
    <property type="protein sequence ID" value="KIK07044.1"/>
    <property type="molecule type" value="Genomic_DNA"/>
</dbReference>
<organism evidence="1 2">
    <name type="scientific">Laccaria amethystina LaAM-08-1</name>
    <dbReference type="NCBI Taxonomy" id="1095629"/>
    <lineage>
        <taxon>Eukaryota</taxon>
        <taxon>Fungi</taxon>
        <taxon>Dikarya</taxon>
        <taxon>Basidiomycota</taxon>
        <taxon>Agaricomycotina</taxon>
        <taxon>Agaricomycetes</taxon>
        <taxon>Agaricomycetidae</taxon>
        <taxon>Agaricales</taxon>
        <taxon>Agaricineae</taxon>
        <taxon>Hydnangiaceae</taxon>
        <taxon>Laccaria</taxon>
    </lineage>
</organism>
<dbReference type="OrthoDB" id="3234307at2759"/>
<accession>A0A0C9XZH5</accession>
<evidence type="ECO:0000313" key="1">
    <source>
        <dbReference type="EMBL" id="KIK07044.1"/>
    </source>
</evidence>
<gene>
    <name evidence="1" type="ORF">K443DRAFT_87914</name>
</gene>
<reference evidence="1 2" key="1">
    <citation type="submission" date="2014-04" db="EMBL/GenBank/DDBJ databases">
        <authorList>
            <consortium name="DOE Joint Genome Institute"/>
            <person name="Kuo A."/>
            <person name="Kohler A."/>
            <person name="Nagy L.G."/>
            <person name="Floudas D."/>
            <person name="Copeland A."/>
            <person name="Barry K.W."/>
            <person name="Cichocki N."/>
            <person name="Veneault-Fourrey C."/>
            <person name="LaButti K."/>
            <person name="Lindquist E.A."/>
            <person name="Lipzen A."/>
            <person name="Lundell T."/>
            <person name="Morin E."/>
            <person name="Murat C."/>
            <person name="Sun H."/>
            <person name="Tunlid A."/>
            <person name="Henrissat B."/>
            <person name="Grigoriev I.V."/>
            <person name="Hibbett D.S."/>
            <person name="Martin F."/>
            <person name="Nordberg H.P."/>
            <person name="Cantor M.N."/>
            <person name="Hua S.X."/>
        </authorList>
    </citation>
    <scope>NUCLEOTIDE SEQUENCE [LARGE SCALE GENOMIC DNA]</scope>
    <source>
        <strain evidence="1 2">LaAM-08-1</strain>
    </source>
</reference>
<proteinExistence type="predicted"/>
<dbReference type="AlphaFoldDB" id="A0A0C9XZH5"/>
<sequence length="131" mass="14943">EIMFLREQFKNVPMLLEVVDTLLELDQGTSLRKQKRAHHHTSEYALDGGKLWRVATGHHIRVHTHTQCVSPEEAVVLAREELMNNSHWQRDSVKKGCSTAFGAPDLMDPVWQVSKTVCSVRTLVPLTCTHF</sequence>
<reference evidence="2" key="2">
    <citation type="submission" date="2015-01" db="EMBL/GenBank/DDBJ databases">
        <title>Evolutionary Origins and Diversification of the Mycorrhizal Mutualists.</title>
        <authorList>
            <consortium name="DOE Joint Genome Institute"/>
            <consortium name="Mycorrhizal Genomics Consortium"/>
            <person name="Kohler A."/>
            <person name="Kuo A."/>
            <person name="Nagy L.G."/>
            <person name="Floudas D."/>
            <person name="Copeland A."/>
            <person name="Barry K.W."/>
            <person name="Cichocki N."/>
            <person name="Veneault-Fourrey C."/>
            <person name="LaButti K."/>
            <person name="Lindquist E.A."/>
            <person name="Lipzen A."/>
            <person name="Lundell T."/>
            <person name="Morin E."/>
            <person name="Murat C."/>
            <person name="Riley R."/>
            <person name="Ohm R."/>
            <person name="Sun H."/>
            <person name="Tunlid A."/>
            <person name="Henrissat B."/>
            <person name="Grigoriev I.V."/>
            <person name="Hibbett D.S."/>
            <person name="Martin F."/>
        </authorList>
    </citation>
    <scope>NUCLEOTIDE SEQUENCE [LARGE SCALE GENOMIC DNA]</scope>
    <source>
        <strain evidence="2">LaAM-08-1</strain>
    </source>
</reference>
<keyword evidence="2" id="KW-1185">Reference proteome</keyword>
<protein>
    <submittedName>
        <fullName evidence="1">Unplaced genomic scaffold K443scaffold_14, whole genome shotgun sequence</fullName>
    </submittedName>
</protein>
<dbReference type="HOGENOM" id="CLU_132418_0_0_1"/>
<name>A0A0C9XZH5_9AGAR</name>
<dbReference type="Proteomes" id="UP000054477">
    <property type="component" value="Unassembled WGS sequence"/>
</dbReference>